<comment type="caution">
    <text evidence="2">The sequence shown here is derived from an EMBL/GenBank/DDBJ whole genome shotgun (WGS) entry which is preliminary data.</text>
</comment>
<organism evidence="2 3">
    <name type="scientific">Haloarchaeobius litoreus</name>
    <dbReference type="NCBI Taxonomy" id="755306"/>
    <lineage>
        <taxon>Archaea</taxon>
        <taxon>Methanobacteriati</taxon>
        <taxon>Methanobacteriota</taxon>
        <taxon>Stenosarchaea group</taxon>
        <taxon>Halobacteria</taxon>
        <taxon>Halobacteriales</taxon>
        <taxon>Halorubellaceae</taxon>
        <taxon>Haloarchaeobius</taxon>
    </lineage>
</organism>
<reference evidence="2 3" key="1">
    <citation type="journal article" date="2019" name="Int. J. Syst. Evol. Microbiol.">
        <title>The Global Catalogue of Microorganisms (GCM) 10K type strain sequencing project: providing services to taxonomists for standard genome sequencing and annotation.</title>
        <authorList>
            <consortium name="The Broad Institute Genomics Platform"/>
            <consortium name="The Broad Institute Genome Sequencing Center for Infectious Disease"/>
            <person name="Wu L."/>
            <person name="Ma J."/>
        </authorList>
    </citation>
    <scope>NUCLEOTIDE SEQUENCE [LARGE SCALE GENOMIC DNA]</scope>
    <source>
        <strain evidence="2 3">CGMCC 1.10390</strain>
    </source>
</reference>
<evidence type="ECO:0000313" key="3">
    <source>
        <dbReference type="Proteomes" id="UP001597034"/>
    </source>
</evidence>
<protein>
    <submittedName>
        <fullName evidence="2">Uncharacterized protein</fullName>
    </submittedName>
</protein>
<dbReference type="EMBL" id="JBHUDO010000002">
    <property type="protein sequence ID" value="MFD1645809.1"/>
    <property type="molecule type" value="Genomic_DNA"/>
</dbReference>
<keyword evidence="1" id="KW-0472">Membrane</keyword>
<evidence type="ECO:0000256" key="1">
    <source>
        <dbReference type="SAM" id="Phobius"/>
    </source>
</evidence>
<feature type="transmembrane region" description="Helical" evidence="1">
    <location>
        <begin position="81"/>
        <end position="99"/>
    </location>
</feature>
<keyword evidence="1" id="KW-0812">Transmembrane</keyword>
<dbReference type="RefSeq" id="WP_256398671.1">
    <property type="nucleotide sequence ID" value="NZ_JANHJR010000001.1"/>
</dbReference>
<gene>
    <name evidence="2" type="ORF">ACFSBL_08950</name>
</gene>
<proteinExistence type="predicted"/>
<dbReference type="Proteomes" id="UP001597034">
    <property type="component" value="Unassembled WGS sequence"/>
</dbReference>
<dbReference type="Pfam" id="PF26119">
    <property type="entry name" value="DUF8036"/>
    <property type="match status" value="1"/>
</dbReference>
<dbReference type="InterPro" id="IPR058349">
    <property type="entry name" value="DUF8036"/>
</dbReference>
<sequence length="100" mass="11544">MSIWVDLAKVSTGVNVLLLLVLGYIWGRNYLTFRSKHTLGLLIFSVFLLAENALVLYYYLVDPTLSGWWHDQISPVWQAQMIIHGLQSFGLAFLLWVSWD</sequence>
<keyword evidence="1" id="KW-1133">Transmembrane helix</keyword>
<keyword evidence="3" id="KW-1185">Reference proteome</keyword>
<name>A0ABD6DKM8_9EURY</name>
<dbReference type="AlphaFoldDB" id="A0ABD6DKM8"/>
<evidence type="ECO:0000313" key="2">
    <source>
        <dbReference type="EMBL" id="MFD1645809.1"/>
    </source>
</evidence>
<feature type="transmembrane region" description="Helical" evidence="1">
    <location>
        <begin position="39"/>
        <end position="61"/>
    </location>
</feature>
<accession>A0ABD6DKM8</accession>
<feature type="transmembrane region" description="Helical" evidence="1">
    <location>
        <begin position="6"/>
        <end position="27"/>
    </location>
</feature>